<dbReference type="AlphaFoldDB" id="A0A6H1Q4E6"/>
<dbReference type="KEGG" id="peg:E5R92_06195"/>
<evidence type="ECO:0000313" key="1">
    <source>
        <dbReference type="EMBL" id="QIZ21370.1"/>
    </source>
</evidence>
<keyword evidence="2" id="KW-1185">Reference proteome</keyword>
<reference evidence="1 2" key="1">
    <citation type="journal article" date="2020" name="Nat. Microbiol.">
        <title>Lysogenic host-virus interactions in SAR11 marine bacteria.</title>
        <authorList>
            <person name="Morris R.M."/>
            <person name="Cain K.R."/>
            <person name="Hvorecny K.L."/>
            <person name="Kollman J.M."/>
        </authorList>
    </citation>
    <scope>NUCLEOTIDE SEQUENCE [LARGE SCALE GENOMIC DNA]</scope>
    <source>
        <strain evidence="1 2">NP1</strain>
    </source>
</reference>
<name>A0A6H1Q4E6_9PROT</name>
<protein>
    <submittedName>
        <fullName evidence="1">Cell division protein FtsL</fullName>
    </submittedName>
</protein>
<evidence type="ECO:0000313" key="2">
    <source>
        <dbReference type="Proteomes" id="UP000501094"/>
    </source>
</evidence>
<sequence length="102" mass="12034">MKQLVLTVIFVLILITSLVKNSTKEIEDQIFAIKENIRPLKAEREDVLLEFNYLSSPEKLVQYQTQYFEKDLIKIEITNIKEIIENNETLEINNLISKYSNE</sequence>
<dbReference type="EMBL" id="CP038852">
    <property type="protein sequence ID" value="QIZ21370.1"/>
    <property type="molecule type" value="Genomic_DNA"/>
</dbReference>
<dbReference type="Proteomes" id="UP000501094">
    <property type="component" value="Chromosome"/>
</dbReference>
<organism evidence="1 2">
    <name type="scientific">Candidatus Pelagibacter giovannonii</name>
    <dbReference type="NCBI Taxonomy" id="2563896"/>
    <lineage>
        <taxon>Bacteria</taxon>
        <taxon>Pseudomonadati</taxon>
        <taxon>Pseudomonadota</taxon>
        <taxon>Alphaproteobacteria</taxon>
        <taxon>Candidatus Pelagibacterales</taxon>
        <taxon>Candidatus Pelagibacteraceae</taxon>
        <taxon>Candidatus Pelagibacter</taxon>
    </lineage>
</organism>
<gene>
    <name evidence="1" type="ORF">E5R92_06195</name>
</gene>
<proteinExistence type="predicted"/>
<keyword evidence="1" id="KW-0132">Cell division</keyword>
<dbReference type="GO" id="GO:0051301">
    <property type="term" value="P:cell division"/>
    <property type="evidence" value="ECO:0007669"/>
    <property type="project" value="UniProtKB-KW"/>
</dbReference>
<accession>A0A6H1Q4E6</accession>
<dbReference type="RefSeq" id="WP_168607228.1">
    <property type="nucleotide sequence ID" value="NZ_CP038852.1"/>
</dbReference>
<keyword evidence="1" id="KW-0131">Cell cycle</keyword>